<dbReference type="EMBL" id="LOQT01000015">
    <property type="protein sequence ID" value="OKX82491.1"/>
    <property type="molecule type" value="Genomic_DNA"/>
</dbReference>
<organism evidence="1 2">
    <name type="scientific">Corynebacterium glutamicum</name>
    <name type="common">Brevibacterium saccharolyticum</name>
    <dbReference type="NCBI Taxonomy" id="1718"/>
    <lineage>
        <taxon>Bacteria</taxon>
        <taxon>Bacillati</taxon>
        <taxon>Actinomycetota</taxon>
        <taxon>Actinomycetes</taxon>
        <taxon>Mycobacteriales</taxon>
        <taxon>Corynebacteriaceae</taxon>
        <taxon>Corynebacterium</taxon>
    </lineage>
</organism>
<reference evidence="1 2" key="1">
    <citation type="submission" date="2015-12" db="EMBL/GenBank/DDBJ databases">
        <title>Genome sequence of Corynebacterium AS 1.542.</title>
        <authorList>
            <person name="Yang J."/>
            <person name="Yang S."/>
        </authorList>
    </citation>
    <scope>NUCLEOTIDE SEQUENCE [LARGE SCALE GENOMIC DNA]</scope>
    <source>
        <strain evidence="1 2">AS 1.542</strain>
    </source>
</reference>
<name>A0AB36IHJ8_CORGT</name>
<evidence type="ECO:0000313" key="2">
    <source>
        <dbReference type="Proteomes" id="UP000186091"/>
    </source>
</evidence>
<dbReference type="Proteomes" id="UP000186091">
    <property type="component" value="Unassembled WGS sequence"/>
</dbReference>
<evidence type="ECO:0000313" key="1">
    <source>
        <dbReference type="EMBL" id="OKX82491.1"/>
    </source>
</evidence>
<sequence>MGIRAHGAPTEEIIVGLKPFWETSNNYSLRASFDPGLAGCGLKTTKGPLLRRTKYEP</sequence>
<dbReference type="AlphaFoldDB" id="A0AB36IHJ8"/>
<protein>
    <submittedName>
        <fullName evidence="1">Uncharacterized protein</fullName>
    </submittedName>
</protein>
<proteinExistence type="predicted"/>
<comment type="caution">
    <text evidence="1">The sequence shown here is derived from an EMBL/GenBank/DDBJ whole genome shotgun (WGS) entry which is preliminary data.</text>
</comment>
<gene>
    <name evidence="1" type="ORF">AUP69_06250</name>
</gene>
<dbReference type="KEGG" id="cgx:SB89_14530"/>
<accession>A0AB36IHJ8</accession>